<evidence type="ECO:0000256" key="4">
    <source>
        <dbReference type="ARBA" id="ARBA00023098"/>
    </source>
</evidence>
<evidence type="ECO:0000256" key="5">
    <source>
        <dbReference type="ARBA" id="ARBA00023315"/>
    </source>
</evidence>
<evidence type="ECO:0000256" key="8">
    <source>
        <dbReference type="ARBA" id="ARBA00039866"/>
    </source>
</evidence>
<dbReference type="EC" id="2.3.2.30" evidence="7"/>
<dbReference type="EMBL" id="QCYG01000007">
    <property type="protein sequence ID" value="PVA05966.1"/>
    <property type="molecule type" value="Genomic_DNA"/>
</dbReference>
<evidence type="ECO:0000256" key="3">
    <source>
        <dbReference type="ARBA" id="ARBA00022679"/>
    </source>
</evidence>
<dbReference type="AlphaFoldDB" id="A0A2T7FUW7"/>
<dbReference type="InterPro" id="IPR016181">
    <property type="entry name" value="Acyl_CoA_acyltransferase"/>
</dbReference>
<comment type="catalytic activity">
    <reaction evidence="10">
        <text>a (3R)-hydroxyacyl-[ACP] + L-ornithine = a lyso-ornithine lipid + holo-[ACP] + H(+)</text>
        <dbReference type="Rhea" id="RHEA:20633"/>
        <dbReference type="Rhea" id="RHEA-COMP:9685"/>
        <dbReference type="Rhea" id="RHEA-COMP:9945"/>
        <dbReference type="ChEBI" id="CHEBI:15378"/>
        <dbReference type="ChEBI" id="CHEBI:46911"/>
        <dbReference type="ChEBI" id="CHEBI:64479"/>
        <dbReference type="ChEBI" id="CHEBI:78827"/>
        <dbReference type="ChEBI" id="CHEBI:138482"/>
        <dbReference type="EC" id="2.3.2.30"/>
    </reaction>
    <physiologicalReaction direction="left-to-right" evidence="10">
        <dbReference type="Rhea" id="RHEA:20634"/>
    </physiologicalReaction>
</comment>
<comment type="pathway">
    <text evidence="1">Lipid metabolism.</text>
</comment>
<reference evidence="11 12" key="1">
    <citation type="submission" date="2018-04" db="EMBL/GenBank/DDBJ databases">
        <title>Pelagivirga bohaiensis gen. nov., sp. nov., a bacterium isolated from the Bohai Sea.</title>
        <authorList>
            <person name="Ji X."/>
        </authorList>
    </citation>
    <scope>NUCLEOTIDE SEQUENCE [LARGE SCALE GENOMIC DNA]</scope>
    <source>
        <strain evidence="11 12">BH-SD16</strain>
    </source>
</reference>
<evidence type="ECO:0000313" key="12">
    <source>
        <dbReference type="Proteomes" id="UP000244817"/>
    </source>
</evidence>
<sequence length="253" mass="27842">MVVTGAAPDFYVRLARDGDDLRAAQRLRYAVFVQELGADGPLVDHRARLERDRFDAHADHLLLFDRARSLGDQVVGVYRLMDRRAAQAAGQFYCADEYDLAPLEGSGRSLLELGRSCLHPAYRGGAAMLHLWQGLAQLVQTRGVEVLFGVASFHGTDPQALAQPLSVLARDHLAPEALRVRSKSYQPMALTSEIDRVAAMRQMPALIKAYLRLGGGVGDGAFVDHRFNTTDVCLILDVTRMNPRQKAIYGGGR</sequence>
<protein>
    <recommendedName>
        <fullName evidence="8">L-ornithine N(alpha)-acyltransferase</fullName>
        <ecNumber evidence="7">2.3.2.30</ecNumber>
    </recommendedName>
</protein>
<dbReference type="Proteomes" id="UP000244817">
    <property type="component" value="Unassembled WGS sequence"/>
</dbReference>
<evidence type="ECO:0000256" key="10">
    <source>
        <dbReference type="ARBA" id="ARBA00047785"/>
    </source>
</evidence>
<dbReference type="OrthoDB" id="9787072at2"/>
<evidence type="ECO:0000256" key="2">
    <source>
        <dbReference type="ARBA" id="ARBA00022516"/>
    </source>
</evidence>
<evidence type="ECO:0000256" key="6">
    <source>
        <dbReference type="ARBA" id="ARBA00038095"/>
    </source>
</evidence>
<evidence type="ECO:0000256" key="9">
    <source>
        <dbReference type="ARBA" id="ARBA00045724"/>
    </source>
</evidence>
<keyword evidence="3 11" id="KW-0808">Transferase</keyword>
<organism evidence="11 12">
    <name type="scientific">Thalassorhabdomicrobium marinisediminis</name>
    <dbReference type="NCBI Taxonomy" id="2170577"/>
    <lineage>
        <taxon>Bacteria</taxon>
        <taxon>Pseudomonadati</taxon>
        <taxon>Pseudomonadota</taxon>
        <taxon>Alphaproteobacteria</taxon>
        <taxon>Rhodobacterales</taxon>
        <taxon>Paracoccaceae</taxon>
        <taxon>Thalassorhabdomicrobium</taxon>
    </lineage>
</organism>
<keyword evidence="5 11" id="KW-0012">Acyltransferase</keyword>
<dbReference type="GO" id="GO:0043810">
    <property type="term" value="F:ornithine-acyl [acyl carrier protein] N-acyltransferase activity"/>
    <property type="evidence" value="ECO:0007669"/>
    <property type="project" value="UniProtKB-EC"/>
</dbReference>
<accession>A0A2T7FUW7</accession>
<keyword evidence="2" id="KW-0444">Lipid biosynthesis</keyword>
<gene>
    <name evidence="11" type="ORF">DC363_11640</name>
</gene>
<dbReference type="InterPro" id="IPR052351">
    <property type="entry name" value="Ornithine_N-alpha-AT"/>
</dbReference>
<dbReference type="PANTHER" id="PTHR37323">
    <property type="entry name" value="GCN5-RELATED N-ACETYLTRANSFERASE"/>
    <property type="match status" value="1"/>
</dbReference>
<dbReference type="Pfam" id="PF13444">
    <property type="entry name" value="Acetyltransf_5"/>
    <property type="match status" value="1"/>
</dbReference>
<dbReference type="Gene3D" id="3.40.630.30">
    <property type="match status" value="1"/>
</dbReference>
<evidence type="ECO:0000256" key="1">
    <source>
        <dbReference type="ARBA" id="ARBA00005189"/>
    </source>
</evidence>
<comment type="similarity">
    <text evidence="6">Belongs to the acetyltransferase family. OlsB subfamily.</text>
</comment>
<name>A0A2T7FUW7_9RHOB</name>
<evidence type="ECO:0000256" key="7">
    <source>
        <dbReference type="ARBA" id="ARBA00039058"/>
    </source>
</evidence>
<proteinExistence type="inferred from homology"/>
<dbReference type="PANTHER" id="PTHR37323:SF1">
    <property type="entry name" value="L-ORNITHINE N(ALPHA)-ACYLTRANSFERASE"/>
    <property type="match status" value="1"/>
</dbReference>
<comment type="caution">
    <text evidence="11">The sequence shown here is derived from an EMBL/GenBank/DDBJ whole genome shotgun (WGS) entry which is preliminary data.</text>
</comment>
<keyword evidence="12" id="KW-1185">Reference proteome</keyword>
<dbReference type="GO" id="GO:0006629">
    <property type="term" value="P:lipid metabolic process"/>
    <property type="evidence" value="ECO:0007669"/>
    <property type="project" value="UniProtKB-KW"/>
</dbReference>
<evidence type="ECO:0000313" key="11">
    <source>
        <dbReference type="EMBL" id="PVA05966.1"/>
    </source>
</evidence>
<comment type="function">
    <text evidence="9">Catalyzes the first step in the biosynthesis of ornithine lipids, which are phosphorus-free membrane lipids. Catalyzes the 3-hydroxyacyl-acyl carrier protein-dependent acylation of ornithine to form lyso-ornithine lipid (LOL).</text>
</comment>
<keyword evidence="4" id="KW-0443">Lipid metabolism</keyword>
<dbReference type="SUPFAM" id="SSF55729">
    <property type="entry name" value="Acyl-CoA N-acyltransferases (Nat)"/>
    <property type="match status" value="1"/>
</dbReference>